<evidence type="ECO:0000256" key="1">
    <source>
        <dbReference type="SAM" id="MobiDB-lite"/>
    </source>
</evidence>
<protein>
    <submittedName>
        <fullName evidence="2">Uncharacterized protein</fullName>
    </submittedName>
</protein>
<name>A0ABU7D1N4_9TELE</name>
<accession>A0ABU7D1N4</accession>
<evidence type="ECO:0000313" key="3">
    <source>
        <dbReference type="Proteomes" id="UP001352852"/>
    </source>
</evidence>
<proteinExistence type="predicted"/>
<evidence type="ECO:0000313" key="2">
    <source>
        <dbReference type="EMBL" id="MED6268837.1"/>
    </source>
</evidence>
<keyword evidence="3" id="KW-1185">Reference proteome</keyword>
<feature type="region of interest" description="Disordered" evidence="1">
    <location>
        <begin position="1"/>
        <end position="50"/>
    </location>
</feature>
<feature type="compositionally biased region" description="Polar residues" evidence="1">
    <location>
        <begin position="1"/>
        <end position="18"/>
    </location>
</feature>
<sequence length="122" mass="13415">MRNKVNTSISQGLQSLSDPRNHSESHNPKMEKTWNSGEPSQDWPGNLNNSECIKTHPGGHKIIQFNKAAHEVQLVALSCQQKVLGSTPGRGSFCMEFACSPCACVCSLQVLWVPPTVQKHDC</sequence>
<reference evidence="2 3" key="1">
    <citation type="submission" date="2021-06" db="EMBL/GenBank/DDBJ databases">
        <authorList>
            <person name="Palmer J.M."/>
        </authorList>
    </citation>
    <scope>NUCLEOTIDE SEQUENCE [LARGE SCALE GENOMIC DNA]</scope>
    <source>
        <strain evidence="2 3">CL_MEX2019</strain>
        <tissue evidence="2">Muscle</tissue>
    </source>
</reference>
<feature type="compositionally biased region" description="Basic and acidic residues" evidence="1">
    <location>
        <begin position="19"/>
        <end position="32"/>
    </location>
</feature>
<organism evidence="2 3">
    <name type="scientific">Characodon lateralis</name>
    <dbReference type="NCBI Taxonomy" id="208331"/>
    <lineage>
        <taxon>Eukaryota</taxon>
        <taxon>Metazoa</taxon>
        <taxon>Chordata</taxon>
        <taxon>Craniata</taxon>
        <taxon>Vertebrata</taxon>
        <taxon>Euteleostomi</taxon>
        <taxon>Actinopterygii</taxon>
        <taxon>Neopterygii</taxon>
        <taxon>Teleostei</taxon>
        <taxon>Neoteleostei</taxon>
        <taxon>Acanthomorphata</taxon>
        <taxon>Ovalentaria</taxon>
        <taxon>Atherinomorphae</taxon>
        <taxon>Cyprinodontiformes</taxon>
        <taxon>Goodeidae</taxon>
        <taxon>Characodon</taxon>
    </lineage>
</organism>
<gene>
    <name evidence="2" type="ORF">CHARACLAT_026649</name>
</gene>
<dbReference type="EMBL" id="JAHUTJ010011443">
    <property type="protein sequence ID" value="MED6268837.1"/>
    <property type="molecule type" value="Genomic_DNA"/>
</dbReference>
<comment type="caution">
    <text evidence="2">The sequence shown here is derived from an EMBL/GenBank/DDBJ whole genome shotgun (WGS) entry which is preliminary data.</text>
</comment>
<dbReference type="Proteomes" id="UP001352852">
    <property type="component" value="Unassembled WGS sequence"/>
</dbReference>